<protein>
    <recommendedName>
        <fullName evidence="4">6-phosphogluconolactonase</fullName>
    </recommendedName>
</protein>
<dbReference type="InterPro" id="IPR015943">
    <property type="entry name" value="WD40/YVTN_repeat-like_dom_sf"/>
</dbReference>
<dbReference type="Gene3D" id="2.130.10.10">
    <property type="entry name" value="YVTN repeat-like/Quinoprotein amine dehydrogenase"/>
    <property type="match status" value="1"/>
</dbReference>
<dbReference type="SUPFAM" id="SSF51004">
    <property type="entry name" value="C-terminal (heme d1) domain of cytochrome cd1-nitrite reductase"/>
    <property type="match status" value="1"/>
</dbReference>
<evidence type="ECO:0000313" key="3">
    <source>
        <dbReference type="Proteomes" id="UP001369815"/>
    </source>
</evidence>
<dbReference type="InterPro" id="IPR019405">
    <property type="entry name" value="Lactonase_7-beta_prop"/>
</dbReference>
<dbReference type="PANTHER" id="PTHR30344">
    <property type="entry name" value="6-PHOSPHOGLUCONOLACTONASE-RELATED"/>
    <property type="match status" value="1"/>
</dbReference>
<name>A0AAX6MB53_9PEZI</name>
<dbReference type="GO" id="GO:0017057">
    <property type="term" value="F:6-phosphogluconolactonase activity"/>
    <property type="evidence" value="ECO:0007669"/>
    <property type="project" value="TreeGrafter"/>
</dbReference>
<dbReference type="AlphaFoldDB" id="A0AAX6MB53"/>
<organism evidence="2 3">
    <name type="scientific">Daldinia eschscholtzii</name>
    <dbReference type="NCBI Taxonomy" id="292717"/>
    <lineage>
        <taxon>Eukaryota</taxon>
        <taxon>Fungi</taxon>
        <taxon>Dikarya</taxon>
        <taxon>Ascomycota</taxon>
        <taxon>Pezizomycotina</taxon>
        <taxon>Sordariomycetes</taxon>
        <taxon>Xylariomycetidae</taxon>
        <taxon>Xylariales</taxon>
        <taxon>Hypoxylaceae</taxon>
        <taxon>Daldinia</taxon>
    </lineage>
</organism>
<comment type="similarity">
    <text evidence="1">Belongs to the cycloisomerase 2 family.</text>
</comment>
<gene>
    <name evidence="2" type="ORF">Daesc_008193</name>
</gene>
<dbReference type="EMBL" id="JBANMG010000008">
    <property type="protein sequence ID" value="KAK6949870.1"/>
    <property type="molecule type" value="Genomic_DNA"/>
</dbReference>
<dbReference type="InterPro" id="IPR011048">
    <property type="entry name" value="Haem_d1_sf"/>
</dbReference>
<evidence type="ECO:0000256" key="1">
    <source>
        <dbReference type="ARBA" id="ARBA00005564"/>
    </source>
</evidence>
<reference evidence="2 3" key="1">
    <citation type="journal article" date="2024" name="Front Chem Biol">
        <title>Unveiling the potential of Daldinia eschscholtzii MFLUCC 19-0629 through bioactivity and bioinformatics studies for enhanced sustainable agriculture production.</title>
        <authorList>
            <person name="Brooks S."/>
            <person name="Weaver J.A."/>
            <person name="Klomchit A."/>
            <person name="Alharthi S.A."/>
            <person name="Onlamun T."/>
            <person name="Nurani R."/>
            <person name="Vong T.K."/>
            <person name="Alberti F."/>
            <person name="Greco C."/>
        </authorList>
    </citation>
    <scope>NUCLEOTIDE SEQUENCE [LARGE SCALE GENOMIC DNA]</scope>
    <source>
        <strain evidence="2">MFLUCC 19-0629</strain>
    </source>
</reference>
<comment type="caution">
    <text evidence="2">The sequence shown here is derived from an EMBL/GenBank/DDBJ whole genome shotgun (WGS) entry which is preliminary data.</text>
</comment>
<dbReference type="Proteomes" id="UP001369815">
    <property type="component" value="Unassembled WGS sequence"/>
</dbReference>
<evidence type="ECO:0000313" key="2">
    <source>
        <dbReference type="EMBL" id="KAK6949870.1"/>
    </source>
</evidence>
<keyword evidence="3" id="KW-1185">Reference proteome</keyword>
<accession>A0AAX6MB53</accession>
<dbReference type="Pfam" id="PF10282">
    <property type="entry name" value="Lactonase"/>
    <property type="match status" value="1"/>
</dbReference>
<sequence>MPSLTPREDAPAAESRKLVIGTPFQILTADFDGSKFSITGNHTAAGTGPSWLLFKEPNLLYAVNENANDTSLFTLDSGKPTLASAANGTSGVVFLEFNGDKTRMVGAGYGSGTIDVWDVSAADGSLKHLKSVLVPGEPNPAQGAHHPHQAILDPTGRFFVIPNLGGDTVLVLDSKDDRYEFTGNATLPTGTGPRHGGFISDGDNHYYALATELTSELFLFKLTYTEDSISFKQIQKQSTYGAVPPANATSAAAGELVVAANQRDVYVSNRISGNETDSIAHFLFKKGTGKCGTAHLDFADTISSGGLRPRMFSLSKDEDQSLAFVANQGGDNGLLAFKRSKDSGSLDPTPVATVPYKSLVAPELAATELMGPQFVQEI</sequence>
<evidence type="ECO:0008006" key="4">
    <source>
        <dbReference type="Google" id="ProtNLM"/>
    </source>
</evidence>
<dbReference type="PANTHER" id="PTHR30344:SF1">
    <property type="entry name" value="6-PHOSPHOGLUCONOLACTONASE"/>
    <property type="match status" value="1"/>
</dbReference>
<proteinExistence type="inferred from homology"/>
<dbReference type="InterPro" id="IPR050282">
    <property type="entry name" value="Cycloisomerase_2"/>
</dbReference>